<keyword evidence="1" id="KW-0472">Membrane</keyword>
<evidence type="ECO:0008006" key="4">
    <source>
        <dbReference type="Google" id="ProtNLM"/>
    </source>
</evidence>
<keyword evidence="1" id="KW-1133">Transmembrane helix</keyword>
<comment type="caution">
    <text evidence="2">The sequence shown here is derived from an EMBL/GenBank/DDBJ whole genome shotgun (WGS) entry which is preliminary data.</text>
</comment>
<feature type="transmembrane region" description="Helical" evidence="1">
    <location>
        <begin position="12"/>
        <end position="35"/>
    </location>
</feature>
<keyword evidence="1" id="KW-0812">Transmembrane</keyword>
<organism evidence="2 3">
    <name type="scientific">Candidatus Uhrbacteria bacterium RIFCSPLOWO2_01_FULL_47_24</name>
    <dbReference type="NCBI Taxonomy" id="1802401"/>
    <lineage>
        <taxon>Bacteria</taxon>
        <taxon>Candidatus Uhriibacteriota</taxon>
    </lineage>
</organism>
<name>A0A1F7UP26_9BACT</name>
<dbReference type="AlphaFoldDB" id="A0A1F7UP26"/>
<evidence type="ECO:0000313" key="2">
    <source>
        <dbReference type="EMBL" id="OGL80022.1"/>
    </source>
</evidence>
<dbReference type="STRING" id="1802401.A3B21_02545"/>
<evidence type="ECO:0000256" key="1">
    <source>
        <dbReference type="SAM" id="Phobius"/>
    </source>
</evidence>
<evidence type="ECO:0000313" key="3">
    <source>
        <dbReference type="Proteomes" id="UP000176897"/>
    </source>
</evidence>
<dbReference type="Proteomes" id="UP000176897">
    <property type="component" value="Unassembled WGS sequence"/>
</dbReference>
<sequence length="141" mass="15281">MSKLFSKNRPGISILEVIISLALISIIVLSVAELFPRGIITGKYGENLTIATNLAQGKIESLLADEYNAIGIGTVEPKSPVATDSSDPLSAFERETRIAYVDDNLNETMSDTGLKKIVVIIYIPSQFGEKSMTFSTLIAKK</sequence>
<accession>A0A1F7UP26</accession>
<reference evidence="2 3" key="1">
    <citation type="journal article" date="2016" name="Nat. Commun.">
        <title>Thousands of microbial genomes shed light on interconnected biogeochemical processes in an aquifer system.</title>
        <authorList>
            <person name="Anantharaman K."/>
            <person name="Brown C.T."/>
            <person name="Hug L.A."/>
            <person name="Sharon I."/>
            <person name="Castelle C.J."/>
            <person name="Probst A.J."/>
            <person name="Thomas B.C."/>
            <person name="Singh A."/>
            <person name="Wilkins M.J."/>
            <person name="Karaoz U."/>
            <person name="Brodie E.L."/>
            <person name="Williams K.H."/>
            <person name="Hubbard S.S."/>
            <person name="Banfield J.F."/>
        </authorList>
    </citation>
    <scope>NUCLEOTIDE SEQUENCE [LARGE SCALE GENOMIC DNA]</scope>
</reference>
<proteinExistence type="predicted"/>
<gene>
    <name evidence="2" type="ORF">A3B21_02545</name>
</gene>
<dbReference type="EMBL" id="MGEJ01000017">
    <property type="protein sequence ID" value="OGL80022.1"/>
    <property type="molecule type" value="Genomic_DNA"/>
</dbReference>
<protein>
    <recommendedName>
        <fullName evidence="4">Type II secretion system protein GspI C-terminal domain-containing protein</fullName>
    </recommendedName>
</protein>